<evidence type="ECO:0000256" key="1">
    <source>
        <dbReference type="ARBA" id="ARBA00004651"/>
    </source>
</evidence>
<feature type="transmembrane region" description="Helical" evidence="7">
    <location>
        <begin position="355"/>
        <end position="378"/>
    </location>
</feature>
<dbReference type="EMBL" id="JBHUDM010000002">
    <property type="protein sequence ID" value="MFD1642155.1"/>
    <property type="molecule type" value="Genomic_DNA"/>
</dbReference>
<feature type="transmembrane region" description="Helical" evidence="7">
    <location>
        <begin position="316"/>
        <end position="334"/>
    </location>
</feature>
<dbReference type="Proteomes" id="UP001597052">
    <property type="component" value="Unassembled WGS sequence"/>
</dbReference>
<accession>A0ABD6DA28</accession>
<keyword evidence="5" id="KW-0560">Oxidoreductase</keyword>
<feature type="transmembrane region" description="Helical" evidence="7">
    <location>
        <begin position="74"/>
        <end position="94"/>
    </location>
</feature>
<dbReference type="RefSeq" id="WP_256395473.1">
    <property type="nucleotide sequence ID" value="NZ_JANHDJ010000002.1"/>
</dbReference>
<comment type="caution">
    <text evidence="9">The sequence shown here is derived from an EMBL/GenBank/DDBJ whole genome shotgun (WGS) entry which is preliminary data.</text>
</comment>
<evidence type="ECO:0000256" key="3">
    <source>
        <dbReference type="ARBA" id="ARBA00022692"/>
    </source>
</evidence>
<keyword evidence="2" id="KW-1003">Cell membrane</keyword>
<reference evidence="9 10" key="1">
    <citation type="journal article" date="2019" name="Int. J. Syst. Evol. Microbiol.">
        <title>The Global Catalogue of Microorganisms (GCM) 10K type strain sequencing project: providing services to taxonomists for standard genome sequencing and annotation.</title>
        <authorList>
            <consortium name="The Broad Institute Genomics Platform"/>
            <consortium name="The Broad Institute Genome Sequencing Center for Infectious Disease"/>
            <person name="Wu L."/>
            <person name="Ma J."/>
        </authorList>
    </citation>
    <scope>NUCLEOTIDE SEQUENCE [LARGE SCALE GENOMIC DNA]</scope>
    <source>
        <strain evidence="9 10">CGMCC 1.10593</strain>
    </source>
</reference>
<sequence length="613" mass="64464">MTTAPAGALTMVPPGVVLLAVAILVALLPRRAGHALGVGASSVTLAWMWVVPSGAHLGTEFLGFGAVLFNVDEFSRLMGIIFAITGVVAVLYSYASEAESVQTGFALSYVATSFGAVFAGDWLTLLFFWELMAVTSTLLVWHYRGKAVRAGYRYAIFHGIGGTLLMAAILQTYVVKGTFLFASVPGGPELAGIAPGLPAALAAVGIGVNVGFIGLHTWLPDTYPRPHIAASVFLCVFTTKTGVYGMYRAFPDGHIALAYMGGGMAVFGATYALFQNDMRRLLSYHIQSQVGYMIAGVGIGSALSQAGAFAHVFNHILYKGLLFMTAGVVIYRTGEESLKKLGGLARKMPITAGAFTIAALSIAGFPGFNGFVSKGIIISGSHYTFGAGPLPIGEFHTLEWLLLLGGIGTFMSFIKFGYYAFFHGAYDGDVQDANRGQSVAMIAVAALCVFYGVVVPTSPLASVVPSDLGLFSILPFDVTSDTVVSHVYETYTVDHLVEGVVLGVLGLIGFALTKKPLSKLGRVPDVDAIYNRAMFYGGRGLVVGVTELWAGVDRAVMRTVGTAKQVGTDPQSAVQRLGFGSADQPVQLRSGIGRSAFVLVALVSLALVVLLVA</sequence>
<feature type="transmembrane region" description="Helical" evidence="7">
    <location>
        <begin position="35"/>
        <end position="54"/>
    </location>
</feature>
<dbReference type="InterPro" id="IPR052175">
    <property type="entry name" value="ComplexI-like_HydComp"/>
</dbReference>
<feature type="transmembrane region" description="Helical" evidence="7">
    <location>
        <begin position="290"/>
        <end position="310"/>
    </location>
</feature>
<evidence type="ECO:0000256" key="4">
    <source>
        <dbReference type="ARBA" id="ARBA00022989"/>
    </source>
</evidence>
<dbReference type="GO" id="GO:0016491">
    <property type="term" value="F:oxidoreductase activity"/>
    <property type="evidence" value="ECO:0007669"/>
    <property type="project" value="UniProtKB-KW"/>
</dbReference>
<evidence type="ECO:0000256" key="5">
    <source>
        <dbReference type="ARBA" id="ARBA00023002"/>
    </source>
</evidence>
<feature type="transmembrane region" description="Helical" evidence="7">
    <location>
        <begin position="193"/>
        <end position="215"/>
    </location>
</feature>
<organism evidence="9 10">
    <name type="scientific">Halohasta litorea</name>
    <dbReference type="NCBI Taxonomy" id="869891"/>
    <lineage>
        <taxon>Archaea</taxon>
        <taxon>Methanobacteriati</taxon>
        <taxon>Methanobacteriota</taxon>
        <taxon>Stenosarchaea group</taxon>
        <taxon>Halobacteria</taxon>
        <taxon>Halobacteriales</taxon>
        <taxon>Haloferacaceae</taxon>
        <taxon>Halohasta</taxon>
    </lineage>
</organism>
<protein>
    <submittedName>
        <fullName evidence="9">Na(+)/H(+) antiporter subunit D</fullName>
    </submittedName>
</protein>
<dbReference type="GO" id="GO:0005886">
    <property type="term" value="C:plasma membrane"/>
    <property type="evidence" value="ECO:0007669"/>
    <property type="project" value="UniProtKB-SubCell"/>
</dbReference>
<evidence type="ECO:0000313" key="9">
    <source>
        <dbReference type="EMBL" id="MFD1642155.1"/>
    </source>
</evidence>
<feature type="transmembrane region" description="Helical" evidence="7">
    <location>
        <begin position="155"/>
        <end position="173"/>
    </location>
</feature>
<keyword evidence="6 7" id="KW-0472">Membrane</keyword>
<feature type="transmembrane region" description="Helical" evidence="7">
    <location>
        <begin position="398"/>
        <end position="418"/>
    </location>
</feature>
<keyword evidence="3 7" id="KW-0812">Transmembrane</keyword>
<evidence type="ECO:0000259" key="8">
    <source>
        <dbReference type="Pfam" id="PF00361"/>
    </source>
</evidence>
<feature type="transmembrane region" description="Helical" evidence="7">
    <location>
        <begin position="126"/>
        <end position="143"/>
    </location>
</feature>
<comment type="subcellular location">
    <subcellularLocation>
        <location evidence="1">Cell membrane</location>
        <topology evidence="1">Multi-pass membrane protein</topology>
    </subcellularLocation>
</comment>
<feature type="transmembrane region" description="Helical" evidence="7">
    <location>
        <begin position="253"/>
        <end position="274"/>
    </location>
</feature>
<evidence type="ECO:0000256" key="6">
    <source>
        <dbReference type="ARBA" id="ARBA00023136"/>
    </source>
</evidence>
<proteinExistence type="predicted"/>
<evidence type="ECO:0000313" key="10">
    <source>
        <dbReference type="Proteomes" id="UP001597052"/>
    </source>
</evidence>
<dbReference type="PANTHER" id="PTHR42682:SF4">
    <property type="entry name" value="NADH-UBIQUINONE_PLASTOQUINONE"/>
    <property type="match status" value="1"/>
</dbReference>
<dbReference type="InterPro" id="IPR001750">
    <property type="entry name" value="ND/Mrp_TM"/>
</dbReference>
<feature type="transmembrane region" description="Helical" evidence="7">
    <location>
        <begin position="101"/>
        <end position="120"/>
    </location>
</feature>
<gene>
    <name evidence="9" type="ORF">ACFSBW_09760</name>
</gene>
<evidence type="ECO:0000256" key="7">
    <source>
        <dbReference type="SAM" id="Phobius"/>
    </source>
</evidence>
<dbReference type="PANTHER" id="PTHR42682">
    <property type="entry name" value="HYDROGENASE-4 COMPONENT F"/>
    <property type="match status" value="1"/>
</dbReference>
<feature type="transmembrane region" description="Helical" evidence="7">
    <location>
        <begin position="439"/>
        <end position="461"/>
    </location>
</feature>
<feature type="transmembrane region" description="Helical" evidence="7">
    <location>
        <begin position="227"/>
        <end position="247"/>
    </location>
</feature>
<dbReference type="Pfam" id="PF00361">
    <property type="entry name" value="Proton_antipo_M"/>
    <property type="match status" value="1"/>
</dbReference>
<dbReference type="NCBIfam" id="NF009310">
    <property type="entry name" value="PRK12668.1"/>
    <property type="match status" value="1"/>
</dbReference>
<keyword evidence="10" id="KW-1185">Reference proteome</keyword>
<feature type="transmembrane region" description="Helical" evidence="7">
    <location>
        <begin position="495"/>
        <end position="512"/>
    </location>
</feature>
<dbReference type="AlphaFoldDB" id="A0ABD6DA28"/>
<feature type="transmembrane region" description="Helical" evidence="7">
    <location>
        <begin position="596"/>
        <end position="612"/>
    </location>
</feature>
<feature type="domain" description="NADH:quinone oxidoreductase/Mrp antiporter transmembrane" evidence="8">
    <location>
        <begin position="119"/>
        <end position="380"/>
    </location>
</feature>
<dbReference type="PRINTS" id="PR01434">
    <property type="entry name" value="NADHDHGNASE5"/>
</dbReference>
<feature type="transmembrane region" description="Helical" evidence="7">
    <location>
        <begin position="6"/>
        <end position="28"/>
    </location>
</feature>
<keyword evidence="4 7" id="KW-1133">Transmembrane helix</keyword>
<name>A0ABD6DA28_9EURY</name>
<evidence type="ECO:0000256" key="2">
    <source>
        <dbReference type="ARBA" id="ARBA00022475"/>
    </source>
</evidence>